<reference evidence="2 3" key="1">
    <citation type="submission" date="2017-04" db="EMBL/GenBank/DDBJ databases">
        <title>Whole genome sequence of Bdellovibrio bacteriovorus strain SSB218315.</title>
        <authorList>
            <person name="Oyedara O."/>
            <person name="Rodriguez-Perez M.A."/>
        </authorList>
    </citation>
    <scope>NUCLEOTIDE SEQUENCE [LARGE SCALE GENOMIC DNA]</scope>
    <source>
        <strain evidence="2 3">SSB218315</strain>
    </source>
</reference>
<proteinExistence type="predicted"/>
<organism evidence="2 3">
    <name type="scientific">Bdellovibrio bacteriovorus</name>
    <dbReference type="NCBI Taxonomy" id="959"/>
    <lineage>
        <taxon>Bacteria</taxon>
        <taxon>Pseudomonadati</taxon>
        <taxon>Bdellovibrionota</taxon>
        <taxon>Bdellovibrionia</taxon>
        <taxon>Bdellovibrionales</taxon>
        <taxon>Pseudobdellovibrionaceae</taxon>
        <taxon>Bdellovibrio</taxon>
    </lineage>
</organism>
<dbReference type="AlphaFoldDB" id="A0A1Z3NBS3"/>
<dbReference type="EMBL" id="CP020946">
    <property type="protein sequence ID" value="ASD64922.1"/>
    <property type="molecule type" value="Genomic_DNA"/>
</dbReference>
<evidence type="ECO:0000313" key="3">
    <source>
        <dbReference type="Proteomes" id="UP000197003"/>
    </source>
</evidence>
<evidence type="ECO:0000259" key="1">
    <source>
        <dbReference type="Pfam" id="PF20066"/>
    </source>
</evidence>
<dbReference type="OrthoDB" id="8480925at2"/>
<gene>
    <name evidence="2" type="ORF">B9G79_15775</name>
</gene>
<protein>
    <recommendedName>
        <fullName evidence="1">Glyoxalase-related protein domain-containing protein</fullName>
    </recommendedName>
</protein>
<dbReference type="Pfam" id="PF20066">
    <property type="entry name" value="Glyoxalase_8"/>
    <property type="match status" value="1"/>
</dbReference>
<feature type="domain" description="Glyoxalase-related protein" evidence="1">
    <location>
        <begin position="14"/>
        <end position="68"/>
    </location>
</feature>
<dbReference type="Proteomes" id="UP000197003">
    <property type="component" value="Chromosome"/>
</dbReference>
<dbReference type="InterPro" id="IPR045517">
    <property type="entry name" value="Glyoxalase_8"/>
</dbReference>
<name>A0A1Z3NBS3_BDEBC</name>
<accession>A0A1Z3NBS3</accession>
<sequence length="151" mass="17171">MGGDGDKTKGCSMSVSRLESYRIKAKLLQKAKQKAGQDFQLKDAFALIAKTAGFASWNDLKATLENQVDFCKKGHSAYWKVWYASYDEARAHLESDGGYLLPYQKDFFICDENFIQWLGLEVTDEDLLKVGHDWARPADADAYSRLLKKMK</sequence>
<evidence type="ECO:0000313" key="2">
    <source>
        <dbReference type="EMBL" id="ASD64922.1"/>
    </source>
</evidence>